<dbReference type="PANTHER" id="PTHR47683">
    <property type="entry name" value="PSEUDOURIDINE SYNTHASE FAMILY PROTEIN-RELATED"/>
    <property type="match status" value="1"/>
</dbReference>
<organism evidence="8 9">
    <name type="scientific">Halomonas organivorans</name>
    <dbReference type="NCBI Taxonomy" id="257772"/>
    <lineage>
        <taxon>Bacteria</taxon>
        <taxon>Pseudomonadati</taxon>
        <taxon>Pseudomonadota</taxon>
        <taxon>Gammaproteobacteria</taxon>
        <taxon>Oceanospirillales</taxon>
        <taxon>Halomonadaceae</taxon>
        <taxon>Halomonas</taxon>
    </lineage>
</organism>
<dbReference type="RefSeq" id="WP_183387244.1">
    <property type="nucleotide sequence ID" value="NZ_JACHXM010000006.1"/>
</dbReference>
<dbReference type="InterPro" id="IPR036986">
    <property type="entry name" value="S4_RNA-bd_sf"/>
</dbReference>
<evidence type="ECO:0000256" key="2">
    <source>
        <dbReference type="ARBA" id="ARBA00023235"/>
    </source>
</evidence>
<dbReference type="Proteomes" id="UP000525987">
    <property type="component" value="Unassembled WGS sequence"/>
</dbReference>
<reference evidence="8 9" key="1">
    <citation type="submission" date="2020-08" db="EMBL/GenBank/DDBJ databases">
        <title>Genomic Encyclopedia of Type Strains, Phase III (KMG-III): the genomes of soil and plant-associated and newly described type strains.</title>
        <authorList>
            <person name="Whitman W."/>
        </authorList>
    </citation>
    <scope>NUCLEOTIDE SEQUENCE [LARGE SCALE GENOMIC DNA]</scope>
    <source>
        <strain evidence="8 9">CECT 5995</strain>
    </source>
</reference>
<accession>A0A7W5G585</accession>
<comment type="caution">
    <text evidence="8">The sequence shown here is derived from an EMBL/GenBank/DDBJ whole genome shotgun (WGS) entry which is preliminary data.</text>
</comment>
<dbReference type="GO" id="GO:0000455">
    <property type="term" value="P:enzyme-directed rRNA pseudouridine synthesis"/>
    <property type="evidence" value="ECO:0007669"/>
    <property type="project" value="UniProtKB-ARBA"/>
</dbReference>
<dbReference type="SUPFAM" id="SSF55120">
    <property type="entry name" value="Pseudouridine synthase"/>
    <property type="match status" value="1"/>
</dbReference>
<dbReference type="InterPro" id="IPR042092">
    <property type="entry name" value="PsdUridine_s_RsuA/RluB/E/F_cat"/>
</dbReference>
<evidence type="ECO:0000256" key="1">
    <source>
        <dbReference type="ARBA" id="ARBA00008348"/>
    </source>
</evidence>
<dbReference type="PANTHER" id="PTHR47683:SF2">
    <property type="entry name" value="RNA-BINDING S4 DOMAIN-CONTAINING PROTEIN"/>
    <property type="match status" value="1"/>
</dbReference>
<dbReference type="EC" id="5.4.99.-" evidence="6"/>
<name>A0A7W5G585_9GAMM</name>
<comment type="similarity">
    <text evidence="1 6">Belongs to the pseudouridine synthase RsuA family.</text>
</comment>
<dbReference type="InterPro" id="IPR020094">
    <property type="entry name" value="TruA/RsuA/RluB/E/F_N"/>
</dbReference>
<keyword evidence="5" id="KW-0694">RNA-binding</keyword>
<dbReference type="EMBL" id="JACHXM010000006">
    <property type="protein sequence ID" value="MBB3140854.1"/>
    <property type="molecule type" value="Genomic_DNA"/>
</dbReference>
<dbReference type="CDD" id="cd00165">
    <property type="entry name" value="S4"/>
    <property type="match status" value="1"/>
</dbReference>
<dbReference type="InterPro" id="IPR006145">
    <property type="entry name" value="PsdUridine_synth_RsuA/RluA"/>
</dbReference>
<sequence length="234" mass="26139">MRLDRFLSESTELTRSLAKRALSRGEVDVNGELEKKGARHIQDADRVTWNGQPLALVGLRYVMLHKPTGVECTARRGLYPRAVDLIDLPKAERLQPVGRLDVDTTGLLLLSDDGQWSHRVSSPRRGCAKVYRAELARPLAGAEAERAVTAVAEGILLEGDEQPTRPAELALLDAHHARLTIHEGRYHQVRRMFAALGNHVETLHRESIGPLHLDDDLAPGEWRELDDAEVKAFY</sequence>
<dbReference type="InterPro" id="IPR002942">
    <property type="entry name" value="S4_RNA-bd"/>
</dbReference>
<evidence type="ECO:0000313" key="9">
    <source>
        <dbReference type="Proteomes" id="UP000525987"/>
    </source>
</evidence>
<dbReference type="SMART" id="SM00363">
    <property type="entry name" value="S4"/>
    <property type="match status" value="1"/>
</dbReference>
<dbReference type="SUPFAM" id="SSF55174">
    <property type="entry name" value="Alpha-L RNA-binding motif"/>
    <property type="match status" value="1"/>
</dbReference>
<dbReference type="GO" id="GO:0160138">
    <property type="term" value="F:23S rRNA pseudouridine(2604) synthase activity"/>
    <property type="evidence" value="ECO:0007669"/>
    <property type="project" value="UniProtKB-EC"/>
</dbReference>
<comment type="catalytic activity">
    <reaction evidence="4">
        <text>uridine(2604) in 23S rRNA = pseudouridine(2604) in 23S rRNA</text>
        <dbReference type="Rhea" id="RHEA:38875"/>
        <dbReference type="Rhea" id="RHEA-COMP:10093"/>
        <dbReference type="Rhea" id="RHEA-COMP:10094"/>
        <dbReference type="ChEBI" id="CHEBI:65314"/>
        <dbReference type="ChEBI" id="CHEBI:65315"/>
        <dbReference type="EC" id="5.4.99.21"/>
    </reaction>
</comment>
<dbReference type="GO" id="GO:0003723">
    <property type="term" value="F:RNA binding"/>
    <property type="evidence" value="ECO:0007669"/>
    <property type="project" value="UniProtKB-KW"/>
</dbReference>
<evidence type="ECO:0000256" key="5">
    <source>
        <dbReference type="PROSITE-ProRule" id="PRU00182"/>
    </source>
</evidence>
<dbReference type="InterPro" id="IPR000748">
    <property type="entry name" value="PsdUridine_synth_RsuA/RluB/E/F"/>
</dbReference>
<proteinExistence type="inferred from homology"/>
<keyword evidence="2 6" id="KW-0413">Isomerase</keyword>
<dbReference type="CDD" id="cd02553">
    <property type="entry name" value="PseudoU_synth_RsuA"/>
    <property type="match status" value="1"/>
</dbReference>
<comment type="catalytic activity">
    <reaction evidence="3">
        <text>uridine(35) in tRNA(Tyr) = pseudouridine(35) in tRNA(Tyr)</text>
        <dbReference type="Rhea" id="RHEA:60556"/>
        <dbReference type="Rhea" id="RHEA-COMP:15607"/>
        <dbReference type="Rhea" id="RHEA-COMP:15608"/>
        <dbReference type="ChEBI" id="CHEBI:65314"/>
        <dbReference type="ChEBI" id="CHEBI:65315"/>
    </reaction>
</comment>
<dbReference type="InterPro" id="IPR050343">
    <property type="entry name" value="RsuA_PseudoU_synthase"/>
</dbReference>
<evidence type="ECO:0000256" key="3">
    <source>
        <dbReference type="ARBA" id="ARBA00036390"/>
    </source>
</evidence>
<dbReference type="PROSITE" id="PS50889">
    <property type="entry name" value="S4"/>
    <property type="match status" value="1"/>
</dbReference>
<dbReference type="InterPro" id="IPR018496">
    <property type="entry name" value="PsdUridine_synth_RsuA/RluB_CS"/>
</dbReference>
<feature type="domain" description="RNA-binding S4" evidence="7">
    <location>
        <begin position="1"/>
        <end position="60"/>
    </location>
</feature>
<protein>
    <recommendedName>
        <fullName evidence="6">Pseudouridine synthase</fullName>
        <ecNumber evidence="6">5.4.99.-</ecNumber>
    </recommendedName>
</protein>
<dbReference type="NCBIfam" id="TIGR00093">
    <property type="entry name" value="pseudouridine synthase"/>
    <property type="match status" value="1"/>
</dbReference>
<dbReference type="InterPro" id="IPR020103">
    <property type="entry name" value="PsdUridine_synth_cat_dom_sf"/>
</dbReference>
<keyword evidence="9" id="KW-1185">Reference proteome</keyword>
<evidence type="ECO:0000313" key="8">
    <source>
        <dbReference type="EMBL" id="MBB3140854.1"/>
    </source>
</evidence>
<dbReference type="AlphaFoldDB" id="A0A7W5G585"/>
<gene>
    <name evidence="8" type="ORF">FHR96_001723</name>
</gene>
<dbReference type="Gene3D" id="3.30.70.580">
    <property type="entry name" value="Pseudouridine synthase I, catalytic domain, N-terminal subdomain"/>
    <property type="match status" value="1"/>
</dbReference>
<dbReference type="PROSITE" id="PS01149">
    <property type="entry name" value="PSI_RSU"/>
    <property type="match status" value="1"/>
</dbReference>
<dbReference type="Gene3D" id="3.30.70.1560">
    <property type="entry name" value="Alpha-L RNA-binding motif"/>
    <property type="match status" value="1"/>
</dbReference>
<evidence type="ECO:0000256" key="4">
    <source>
        <dbReference type="ARBA" id="ARBA00036535"/>
    </source>
</evidence>
<dbReference type="Pfam" id="PF00849">
    <property type="entry name" value="PseudoU_synth_2"/>
    <property type="match status" value="1"/>
</dbReference>
<evidence type="ECO:0000256" key="6">
    <source>
        <dbReference type="RuleBase" id="RU003887"/>
    </source>
</evidence>
<evidence type="ECO:0000259" key="7">
    <source>
        <dbReference type="SMART" id="SM00363"/>
    </source>
</evidence>
<dbReference type="Gene3D" id="3.10.290.10">
    <property type="entry name" value="RNA-binding S4 domain"/>
    <property type="match status" value="1"/>
</dbReference>